<accession>A0A398B5I5</accession>
<dbReference type="PANTHER" id="PTHR10587">
    <property type="entry name" value="GLYCOSYL TRANSFERASE-RELATED"/>
    <property type="match status" value="1"/>
</dbReference>
<dbReference type="RefSeq" id="WP_119112809.1">
    <property type="nucleotide sequence ID" value="NZ_CBCSEO010000016.1"/>
</dbReference>
<dbReference type="GO" id="GO:0016020">
    <property type="term" value="C:membrane"/>
    <property type="evidence" value="ECO:0007669"/>
    <property type="project" value="TreeGrafter"/>
</dbReference>
<name>A0A398B5I5_9BACI</name>
<evidence type="ECO:0000259" key="2">
    <source>
        <dbReference type="PROSITE" id="PS51677"/>
    </source>
</evidence>
<dbReference type="PROSITE" id="PS51677">
    <property type="entry name" value="NODB"/>
    <property type="match status" value="1"/>
</dbReference>
<evidence type="ECO:0000256" key="1">
    <source>
        <dbReference type="SAM" id="SignalP"/>
    </source>
</evidence>
<dbReference type="InterPro" id="IPR014235">
    <property type="entry name" value="Spore_PdaA"/>
</dbReference>
<feature type="signal peptide" evidence="1">
    <location>
        <begin position="1"/>
        <end position="24"/>
    </location>
</feature>
<dbReference type="PANTHER" id="PTHR10587:SF78">
    <property type="entry name" value="PEPTIDOGLYCAN-N-ACETYLMURAMIC ACID DEACETYLASE PDAA"/>
    <property type="match status" value="1"/>
</dbReference>
<sequence>MRLMIVLIAAIAMIVPGYSTQAHAEYSNKPIHWGFKKAKEGRQADAGKPLEKILEKHGAVYKGSPERKEIYLTFDNGYENGYTDKVLDVLKKEKVPAAFFVTGHYLETAEEQVYRMAKEGHIIGNHSWHHPDMTRTSDAKLKKELESVREKTAELTGNKQMVYLRPPRGVFSERTMNLAKELGYTHVFWSLAYVDWNTDSQKGWRYSYENIMRQIHPGAILLLHSVSKDNADALEKVIKDLKKQGYTFKSLDQYMLGETLKEPMLY</sequence>
<dbReference type="Gene3D" id="3.20.20.370">
    <property type="entry name" value="Glycoside hydrolase/deacetylase"/>
    <property type="match status" value="1"/>
</dbReference>
<dbReference type="SUPFAM" id="SSF88713">
    <property type="entry name" value="Glycoside hydrolase/deacetylase"/>
    <property type="match status" value="1"/>
</dbReference>
<dbReference type="NCBIfam" id="TIGR02884">
    <property type="entry name" value="spore_pdaA"/>
    <property type="match status" value="1"/>
</dbReference>
<dbReference type="Pfam" id="PF01522">
    <property type="entry name" value="Polysacc_deac_1"/>
    <property type="match status" value="1"/>
</dbReference>
<dbReference type="InterPro" id="IPR011330">
    <property type="entry name" value="Glyco_hydro/deAcase_b/a-brl"/>
</dbReference>
<dbReference type="InterPro" id="IPR050248">
    <property type="entry name" value="Polysacc_deacetylase_ArnD"/>
</dbReference>
<dbReference type="CDD" id="cd10948">
    <property type="entry name" value="CE4_BsPdaA_like"/>
    <property type="match status" value="1"/>
</dbReference>
<reference evidence="3 4" key="1">
    <citation type="submission" date="2018-08" db="EMBL/GenBank/DDBJ databases">
        <title>Bacillus jemisoniae sp. nov., Bacillus chryseoplanitiae sp. nov., Bacillus resnikiae sp. nov., and Bacillus frankliniae sp. nov., isolated from Viking spacecraft and associated surfaces.</title>
        <authorList>
            <person name="Seuylemezian A."/>
            <person name="Vaishampayan P."/>
        </authorList>
    </citation>
    <scope>NUCLEOTIDE SEQUENCE [LARGE SCALE GENOMIC DNA]</scope>
    <source>
        <strain evidence="3 4">JJ-247</strain>
    </source>
</reference>
<gene>
    <name evidence="3" type="primary">pdaA</name>
    <name evidence="3" type="ORF">D1970_10445</name>
</gene>
<dbReference type="Proteomes" id="UP000265816">
    <property type="component" value="Unassembled WGS sequence"/>
</dbReference>
<feature type="chain" id="PRO_5017305905" evidence="1">
    <location>
        <begin position="25"/>
        <end position="266"/>
    </location>
</feature>
<protein>
    <submittedName>
        <fullName evidence="3">Delta-lactam-biosynthetic de-N-acetylase</fullName>
    </submittedName>
</protein>
<evidence type="ECO:0000313" key="3">
    <source>
        <dbReference type="EMBL" id="RID85185.1"/>
    </source>
</evidence>
<dbReference type="AlphaFoldDB" id="A0A398B5I5"/>
<feature type="domain" description="NodB homology" evidence="2">
    <location>
        <begin position="68"/>
        <end position="249"/>
    </location>
</feature>
<keyword evidence="4" id="KW-1185">Reference proteome</keyword>
<dbReference type="OrthoDB" id="9812065at2"/>
<proteinExistence type="predicted"/>
<organism evidence="3 4">
    <name type="scientific">Mesobacillus zeae</name>
    <dbReference type="NCBI Taxonomy" id="1917180"/>
    <lineage>
        <taxon>Bacteria</taxon>
        <taxon>Bacillati</taxon>
        <taxon>Bacillota</taxon>
        <taxon>Bacilli</taxon>
        <taxon>Bacillales</taxon>
        <taxon>Bacillaceae</taxon>
        <taxon>Mesobacillus</taxon>
    </lineage>
</organism>
<keyword evidence="1" id="KW-0732">Signal</keyword>
<dbReference type="EMBL" id="QWVT01000016">
    <property type="protein sequence ID" value="RID85185.1"/>
    <property type="molecule type" value="Genomic_DNA"/>
</dbReference>
<evidence type="ECO:0000313" key="4">
    <source>
        <dbReference type="Proteomes" id="UP000265816"/>
    </source>
</evidence>
<dbReference type="GO" id="GO:0005975">
    <property type="term" value="P:carbohydrate metabolic process"/>
    <property type="evidence" value="ECO:0007669"/>
    <property type="project" value="InterPro"/>
</dbReference>
<dbReference type="GO" id="GO:0016810">
    <property type="term" value="F:hydrolase activity, acting on carbon-nitrogen (but not peptide) bonds"/>
    <property type="evidence" value="ECO:0007669"/>
    <property type="project" value="InterPro"/>
</dbReference>
<comment type="caution">
    <text evidence="3">The sequence shown here is derived from an EMBL/GenBank/DDBJ whole genome shotgun (WGS) entry which is preliminary data.</text>
</comment>
<dbReference type="InterPro" id="IPR002509">
    <property type="entry name" value="NODB_dom"/>
</dbReference>